<dbReference type="VEuPathDB" id="FungiDB:RhiirFUN_015604"/>
<evidence type="ECO:0008006" key="3">
    <source>
        <dbReference type="Google" id="ProtNLM"/>
    </source>
</evidence>
<evidence type="ECO:0000313" key="2">
    <source>
        <dbReference type="Proteomes" id="UP000233469"/>
    </source>
</evidence>
<name>A0A2N1M328_9GLOM</name>
<comment type="caution">
    <text evidence="1">The sequence shown here is derived from an EMBL/GenBank/DDBJ whole genome shotgun (WGS) entry which is preliminary data.</text>
</comment>
<protein>
    <recommendedName>
        <fullName evidence="3">FAR1 domain-containing protein</fullName>
    </recommendedName>
</protein>
<organism evidence="1 2">
    <name type="scientific">Rhizophagus irregularis</name>
    <dbReference type="NCBI Taxonomy" id="588596"/>
    <lineage>
        <taxon>Eukaryota</taxon>
        <taxon>Fungi</taxon>
        <taxon>Fungi incertae sedis</taxon>
        <taxon>Mucoromycota</taxon>
        <taxon>Glomeromycotina</taxon>
        <taxon>Glomeromycetes</taxon>
        <taxon>Glomerales</taxon>
        <taxon>Glomeraceae</taxon>
        <taxon>Rhizophagus</taxon>
    </lineage>
</organism>
<reference evidence="1 2" key="2">
    <citation type="submission" date="2017-10" db="EMBL/GenBank/DDBJ databases">
        <title>Extensive intraspecific genome diversity in a model arbuscular mycorrhizal fungus.</title>
        <authorList>
            <person name="Chen E.C.H."/>
            <person name="Morin E."/>
            <person name="Baudet D."/>
            <person name="Noel J."/>
            <person name="Ndikumana S."/>
            <person name="Charron P."/>
            <person name="St-Onge C."/>
            <person name="Giorgi J."/>
            <person name="Grigoriev I.V."/>
            <person name="Roux C."/>
            <person name="Martin F.M."/>
            <person name="Corradi N."/>
        </authorList>
    </citation>
    <scope>NUCLEOTIDE SEQUENCE [LARGE SCALE GENOMIC DNA]</scope>
    <source>
        <strain evidence="1 2">C2</strain>
    </source>
</reference>
<dbReference type="EMBL" id="LLXL01006332">
    <property type="protein sequence ID" value="PKK56023.1"/>
    <property type="molecule type" value="Genomic_DNA"/>
</dbReference>
<dbReference type="VEuPathDB" id="FungiDB:FUN_024044"/>
<dbReference type="VEuPathDB" id="FungiDB:RhiirA1_458748"/>
<accession>A0A2N1M328</accession>
<gene>
    <name evidence="1" type="ORF">RhiirC2_722125</name>
</gene>
<evidence type="ECO:0000313" key="1">
    <source>
        <dbReference type="EMBL" id="PKK56023.1"/>
    </source>
</evidence>
<dbReference type="AlphaFoldDB" id="A0A2N1M328"/>
<dbReference type="Proteomes" id="UP000233469">
    <property type="component" value="Unassembled WGS sequence"/>
</dbReference>
<proteinExistence type="predicted"/>
<dbReference type="OrthoDB" id="2437090at2759"/>
<sequence>MIGCPWHINFAFPKFSNGVRINSIIGKHNHEMNPHISEIAPRFRKLTDKMLEKVKFWTIQGKMGVSTQYNLLVALFPDKVINKKDLSNAIQQFKKQVKPSKNVACQMLTELYLKKDDDPRWIIKPHFDVGERRLNSLF</sequence>
<reference evidence="1 2" key="1">
    <citation type="submission" date="2016-04" db="EMBL/GenBank/DDBJ databases">
        <title>Genome analyses suggest a sexual origin of heterokaryosis in a supposedly ancient asexual fungus.</title>
        <authorList>
            <person name="Ropars J."/>
            <person name="Sedzielewska K."/>
            <person name="Noel J."/>
            <person name="Charron P."/>
            <person name="Farinelli L."/>
            <person name="Marton T."/>
            <person name="Kruger M."/>
            <person name="Pelin A."/>
            <person name="Brachmann A."/>
            <person name="Corradi N."/>
        </authorList>
    </citation>
    <scope>NUCLEOTIDE SEQUENCE [LARGE SCALE GENOMIC DNA]</scope>
    <source>
        <strain evidence="1 2">C2</strain>
    </source>
</reference>